<dbReference type="NCBIfam" id="TIGR00460">
    <property type="entry name" value="fmt"/>
    <property type="match status" value="1"/>
</dbReference>
<organism evidence="8 9">
    <name type="scientific">Candidatus Tokpelaia hoelldobleri</name>
    <dbReference type="NCBI Taxonomy" id="1902579"/>
    <lineage>
        <taxon>Bacteria</taxon>
        <taxon>Pseudomonadati</taxon>
        <taxon>Pseudomonadota</taxon>
        <taxon>Alphaproteobacteria</taxon>
        <taxon>Hyphomicrobiales</taxon>
        <taxon>Candidatus Tokpelaia</taxon>
    </lineage>
</organism>
<feature type="binding site" evidence="5">
    <location>
        <begin position="112"/>
        <end position="115"/>
    </location>
    <ligand>
        <name>(6S)-5,6,7,8-tetrahydrofolate</name>
        <dbReference type="ChEBI" id="CHEBI:57453"/>
    </ligand>
</feature>
<comment type="function">
    <text evidence="5">Attaches a formyl group to the free amino group of methionyl-tRNA(fMet). The formyl group appears to play a dual role in the initiator identity of N-formylmethionyl-tRNA by promoting its recognition by IF2 and preventing the misappropriation of this tRNA by the elongation apparatus.</text>
</comment>
<dbReference type="InterPro" id="IPR005794">
    <property type="entry name" value="Fmt"/>
</dbReference>
<dbReference type="GO" id="GO:0004479">
    <property type="term" value="F:methionyl-tRNA formyltransferase activity"/>
    <property type="evidence" value="ECO:0007669"/>
    <property type="project" value="UniProtKB-UniRule"/>
</dbReference>
<keyword evidence="9" id="KW-1185">Reference proteome</keyword>
<dbReference type="InterPro" id="IPR036477">
    <property type="entry name" value="Formyl_transf_N_sf"/>
</dbReference>
<keyword evidence="3 5" id="KW-0808">Transferase</keyword>
<evidence type="ECO:0000256" key="5">
    <source>
        <dbReference type="HAMAP-Rule" id="MF_00182"/>
    </source>
</evidence>
<dbReference type="KEGG" id="thd:BHV28_00890"/>
<evidence type="ECO:0000256" key="2">
    <source>
        <dbReference type="ARBA" id="ARBA00012261"/>
    </source>
</evidence>
<sequence length="309" mass="33122">MVLRIAFMGTPDFSVPLLRALVDAGHEIAAVYCQPPRPAGRRGLELTRSPVQRAAEALRLPVYTPRSLRSEEEQARFQALALDVAVVAAYGLLLPKAVLDAPRHGCFNAHASLLPRWRGAAPVQRAIMAGDAETGMMIMKMDEGLDTGAVACVEKVAIGQDMTAGELHDRLSQMAAGLMVQALAALEEGTLKLVAQSGQGVTYAQKISKEETRIDWRQPATGVHKHICGLSPFPGAWCEMEIAGKKERVKVLQSQLVKGFKGKVGQIEPESLTVCCADGAVRLVRLQRAGGKPLDGGAFVRGAPVRAVF</sequence>
<comment type="similarity">
    <text evidence="1 5">Belongs to the Fmt family.</text>
</comment>
<dbReference type="EMBL" id="CP017315">
    <property type="protein sequence ID" value="AQS40815.1"/>
    <property type="molecule type" value="Genomic_DNA"/>
</dbReference>
<evidence type="ECO:0000256" key="3">
    <source>
        <dbReference type="ARBA" id="ARBA00022679"/>
    </source>
</evidence>
<dbReference type="CDD" id="cd08704">
    <property type="entry name" value="Met_tRNA_FMT_C"/>
    <property type="match status" value="1"/>
</dbReference>
<dbReference type="AlphaFoldDB" id="A0A1U9JSH9"/>
<dbReference type="GO" id="GO:0005829">
    <property type="term" value="C:cytosol"/>
    <property type="evidence" value="ECO:0007669"/>
    <property type="project" value="TreeGrafter"/>
</dbReference>
<dbReference type="SUPFAM" id="SSF53328">
    <property type="entry name" value="Formyltransferase"/>
    <property type="match status" value="1"/>
</dbReference>
<comment type="catalytic activity">
    <reaction evidence="5">
        <text>L-methionyl-tRNA(fMet) + (6R)-10-formyltetrahydrofolate = N-formyl-L-methionyl-tRNA(fMet) + (6S)-5,6,7,8-tetrahydrofolate + H(+)</text>
        <dbReference type="Rhea" id="RHEA:24380"/>
        <dbReference type="Rhea" id="RHEA-COMP:9952"/>
        <dbReference type="Rhea" id="RHEA-COMP:9953"/>
        <dbReference type="ChEBI" id="CHEBI:15378"/>
        <dbReference type="ChEBI" id="CHEBI:57453"/>
        <dbReference type="ChEBI" id="CHEBI:78530"/>
        <dbReference type="ChEBI" id="CHEBI:78844"/>
        <dbReference type="ChEBI" id="CHEBI:195366"/>
        <dbReference type="EC" id="2.1.2.9"/>
    </reaction>
</comment>
<dbReference type="Pfam" id="PF00551">
    <property type="entry name" value="Formyl_trans_N"/>
    <property type="match status" value="1"/>
</dbReference>
<dbReference type="InterPro" id="IPR041711">
    <property type="entry name" value="Met-tRNA-FMT_N"/>
</dbReference>
<evidence type="ECO:0000313" key="9">
    <source>
        <dbReference type="Proteomes" id="UP000188912"/>
    </source>
</evidence>
<evidence type="ECO:0000313" key="8">
    <source>
        <dbReference type="EMBL" id="AQS40815.1"/>
    </source>
</evidence>
<evidence type="ECO:0000256" key="1">
    <source>
        <dbReference type="ARBA" id="ARBA00010699"/>
    </source>
</evidence>
<reference evidence="8 9" key="1">
    <citation type="journal article" date="2010" name="Science">
        <title>Genomic comparison of the ants Camponotus floridanus and Harpegnathos saltator.</title>
        <authorList>
            <person name="Bonasio R."/>
            <person name="Zhang G."/>
            <person name="Ye C."/>
            <person name="Mutti N.S."/>
            <person name="Fang X."/>
            <person name="Qin N."/>
            <person name="Donahue G."/>
            <person name="Yang P."/>
            <person name="Li Q."/>
            <person name="Li C."/>
            <person name="Zhang P."/>
            <person name="Huang Z."/>
            <person name="Berger S.L."/>
            <person name="Reinberg D."/>
            <person name="Wang J."/>
            <person name="Liebig J."/>
        </authorList>
    </citation>
    <scope>NUCLEOTIDE SEQUENCE [LARGE SCALE GENOMIC DNA]</scope>
    <source>
        <strain evidence="8 9">Hsal</strain>
    </source>
</reference>
<dbReference type="InterPro" id="IPR011034">
    <property type="entry name" value="Formyl_transferase-like_C_sf"/>
</dbReference>
<dbReference type="InterPro" id="IPR002376">
    <property type="entry name" value="Formyl_transf_N"/>
</dbReference>
<feature type="domain" description="Formyl transferase N-terminal" evidence="6">
    <location>
        <begin position="4"/>
        <end position="183"/>
    </location>
</feature>
<evidence type="ECO:0000259" key="6">
    <source>
        <dbReference type="Pfam" id="PF00551"/>
    </source>
</evidence>
<dbReference type="PANTHER" id="PTHR11138">
    <property type="entry name" value="METHIONYL-TRNA FORMYLTRANSFERASE"/>
    <property type="match status" value="1"/>
</dbReference>
<dbReference type="STRING" id="1902579.BHV28_00890"/>
<protein>
    <recommendedName>
        <fullName evidence="2 5">Methionyl-tRNA formyltransferase</fullName>
        <ecNumber evidence="2 5">2.1.2.9</ecNumber>
    </recommendedName>
</protein>
<feature type="domain" description="Formyl transferase C-terminal" evidence="7">
    <location>
        <begin position="206"/>
        <end position="303"/>
    </location>
</feature>
<dbReference type="PROSITE" id="PS00373">
    <property type="entry name" value="GART"/>
    <property type="match status" value="1"/>
</dbReference>
<dbReference type="PANTHER" id="PTHR11138:SF5">
    <property type="entry name" value="METHIONYL-TRNA FORMYLTRANSFERASE, MITOCHONDRIAL"/>
    <property type="match status" value="1"/>
</dbReference>
<keyword evidence="4 5" id="KW-0648">Protein biosynthesis</keyword>
<evidence type="ECO:0000256" key="4">
    <source>
        <dbReference type="ARBA" id="ARBA00022917"/>
    </source>
</evidence>
<dbReference type="InterPro" id="IPR005793">
    <property type="entry name" value="Formyl_trans_C"/>
</dbReference>
<reference evidence="8 9" key="2">
    <citation type="journal article" date="2016" name="Sci. Rep.">
        <title>The genome of Rhizobiales bacteria in predatory ants reveals urease gene functions but no genes for nitrogen fixation.</title>
        <authorList>
            <person name="Neuvonen M.M."/>
            <person name="Tamarit D."/>
            <person name="Naslund K."/>
            <person name="Liebig J."/>
            <person name="Feldhaar H."/>
            <person name="Moran N.A."/>
            <person name="Guy L."/>
            <person name="Andersson S.G."/>
        </authorList>
    </citation>
    <scope>NUCLEOTIDE SEQUENCE [LARGE SCALE GENOMIC DNA]</scope>
    <source>
        <strain evidence="8 9">Hsal</strain>
    </source>
</reference>
<dbReference type="HAMAP" id="MF_00182">
    <property type="entry name" value="Formyl_trans"/>
    <property type="match status" value="1"/>
</dbReference>
<dbReference type="EC" id="2.1.2.9" evidence="2 5"/>
<dbReference type="InterPro" id="IPR001555">
    <property type="entry name" value="GART_AS"/>
</dbReference>
<evidence type="ECO:0000259" key="7">
    <source>
        <dbReference type="Pfam" id="PF02911"/>
    </source>
</evidence>
<dbReference type="SUPFAM" id="SSF50486">
    <property type="entry name" value="FMT C-terminal domain-like"/>
    <property type="match status" value="1"/>
</dbReference>
<dbReference type="Proteomes" id="UP000188912">
    <property type="component" value="Chromosome"/>
</dbReference>
<gene>
    <name evidence="5 8" type="primary">fmt</name>
    <name evidence="8" type="ORF">BHV28_00890</name>
</gene>
<dbReference type="CDD" id="cd08646">
    <property type="entry name" value="FMT_core_Met-tRNA-FMT_N"/>
    <property type="match status" value="1"/>
</dbReference>
<accession>A0A1U9JSH9</accession>
<name>A0A1U9JSH9_9HYPH</name>
<dbReference type="Gene3D" id="3.40.50.12230">
    <property type="match status" value="1"/>
</dbReference>
<proteinExistence type="inferred from homology"/>
<dbReference type="InterPro" id="IPR044135">
    <property type="entry name" value="Met-tRNA-FMT_C"/>
</dbReference>
<dbReference type="Pfam" id="PF02911">
    <property type="entry name" value="Formyl_trans_C"/>
    <property type="match status" value="1"/>
</dbReference>